<dbReference type="EMBL" id="MK608336">
    <property type="protein sequence ID" value="QBQ72972.1"/>
    <property type="molecule type" value="Genomic_DNA"/>
</dbReference>
<name>A0A482MI05_9CAUD</name>
<dbReference type="Proteomes" id="UP000308339">
    <property type="component" value="Segment"/>
</dbReference>
<reference evidence="1 2" key="1">
    <citation type="journal article" date="2019" name="Microbiol. Resour. Announc.">
        <title>Complete Genome Sequence of Serratia marcescens Siphophage Serbin.</title>
        <authorList>
            <person name="Williams E.A."/>
            <person name="Hopson H."/>
            <person name="Rodriguez A."/>
            <person name="Kongari R."/>
            <person name="Bonasera R."/>
            <person name="Hernandez-Morales A.C."/>
            <person name="Liu M."/>
        </authorList>
    </citation>
    <scope>NUCLEOTIDE SEQUENCE [LARGE SCALE GENOMIC DNA]</scope>
</reference>
<proteinExistence type="predicted"/>
<evidence type="ECO:0000313" key="2">
    <source>
        <dbReference type="Proteomes" id="UP000308339"/>
    </source>
</evidence>
<sequence length="75" mass="8569">MASINLTTLSGRRLRLYPEEIDCCIPLDDPMRGATLVWVYGNTPDGLLPHHVREPYFDIVRAIIVLRGGIYQERT</sequence>
<gene>
    <name evidence="1" type="ORF">CPT_Serbin_056</name>
</gene>
<evidence type="ECO:0000313" key="1">
    <source>
        <dbReference type="EMBL" id="QBQ72972.1"/>
    </source>
</evidence>
<keyword evidence="2" id="KW-1185">Reference proteome</keyword>
<organism evidence="1 2">
    <name type="scientific">Serratia phage Serbin</name>
    <dbReference type="NCBI Taxonomy" id="2562181"/>
    <lineage>
        <taxon>Viruses</taxon>
        <taxon>Duplodnaviria</taxon>
        <taxon>Heunggongvirae</taxon>
        <taxon>Uroviricota</taxon>
        <taxon>Caudoviricetes</taxon>
        <taxon>Serbinvirus</taxon>
        <taxon>Serbinvirus serbin</taxon>
    </lineage>
</organism>
<accession>A0A482MI05</accession>
<protein>
    <submittedName>
        <fullName evidence="1">Uncharacterized protein</fullName>
    </submittedName>
</protein>